<evidence type="ECO:0000259" key="3">
    <source>
        <dbReference type="PROSITE" id="PS51462"/>
    </source>
</evidence>
<accession>A0ABN6TJP6</accession>
<dbReference type="GeneID" id="45218495"/>
<gene>
    <name evidence="4" type="ORF">SP4011_09290</name>
</gene>
<dbReference type="EMBL" id="AP026968">
    <property type="protein sequence ID" value="BDT64512.1"/>
    <property type="molecule type" value="Genomic_DNA"/>
</dbReference>
<keyword evidence="5" id="KW-1185">Reference proteome</keyword>
<dbReference type="RefSeq" id="WP_000584689.1">
    <property type="nucleotide sequence ID" value="NZ_AP026968.1"/>
</dbReference>
<proteinExistence type="predicted"/>
<evidence type="ECO:0000313" key="4">
    <source>
        <dbReference type="EMBL" id="BDT64512.1"/>
    </source>
</evidence>
<dbReference type="PROSITE" id="PS00893">
    <property type="entry name" value="NUDIX_BOX"/>
    <property type="match status" value="1"/>
</dbReference>
<sequence>MIILEDGNFKLTVSIIIKSGDEVLLQLRDQTGYMDGYWDLGVSGHVKNQEELRDAAVREAHEELNLEVVPEKLKFITMIQNVRDNYIYTYFLYDLPIDGEIKYRINEPNQIKGLFWSKLYSLPKNILPQNKVAIESYLHNIYYEKIYYEGGDR</sequence>
<organism evidence="4 5">
    <name type="scientific">Streptococcus parapneumoniae</name>
    <dbReference type="NCBI Taxonomy" id="2993430"/>
    <lineage>
        <taxon>Bacteria</taxon>
        <taxon>Bacillati</taxon>
        <taxon>Bacillota</taxon>
        <taxon>Bacilli</taxon>
        <taxon>Lactobacillales</taxon>
        <taxon>Streptococcaceae</taxon>
        <taxon>Streptococcus</taxon>
        <taxon>Streptococcus thalassemiae group</taxon>
    </lineage>
</organism>
<keyword evidence="2" id="KW-0378">Hydrolase</keyword>
<feature type="domain" description="Nudix hydrolase" evidence="3">
    <location>
        <begin position="8"/>
        <end position="140"/>
    </location>
</feature>
<protein>
    <recommendedName>
        <fullName evidence="3">Nudix hydrolase domain-containing protein</fullName>
    </recommendedName>
</protein>
<comment type="cofactor">
    <cofactor evidence="1">
        <name>Mg(2+)</name>
        <dbReference type="ChEBI" id="CHEBI:18420"/>
    </cofactor>
</comment>
<dbReference type="Pfam" id="PF00293">
    <property type="entry name" value="NUDIX"/>
    <property type="match status" value="1"/>
</dbReference>
<reference evidence="4 5" key="1">
    <citation type="submission" date="2022-11" db="EMBL/GenBank/DDBJ databases">
        <title>Complete genome sequence of alpha-hemolytic streptococci isolated from Japan.</title>
        <authorList>
            <person name="Morita M."/>
            <person name="Chang B."/>
            <person name="Akeda Y."/>
        </authorList>
    </citation>
    <scope>NUCLEOTIDE SEQUENCE [LARGE SCALE GENOMIC DNA]</scope>
    <source>
        <strain evidence="4 5">SP4011</strain>
    </source>
</reference>
<dbReference type="SUPFAM" id="SSF55811">
    <property type="entry name" value="Nudix"/>
    <property type="match status" value="1"/>
</dbReference>
<dbReference type="InterPro" id="IPR020084">
    <property type="entry name" value="NUDIX_hydrolase_CS"/>
</dbReference>
<dbReference type="Gene3D" id="3.90.79.10">
    <property type="entry name" value="Nucleoside Triphosphate Pyrophosphohydrolase"/>
    <property type="match status" value="1"/>
</dbReference>
<dbReference type="PANTHER" id="PTHR43046">
    <property type="entry name" value="GDP-MANNOSE MANNOSYL HYDROLASE"/>
    <property type="match status" value="1"/>
</dbReference>
<evidence type="ECO:0000313" key="5">
    <source>
        <dbReference type="Proteomes" id="UP001378546"/>
    </source>
</evidence>
<evidence type="ECO:0000256" key="1">
    <source>
        <dbReference type="ARBA" id="ARBA00001946"/>
    </source>
</evidence>
<evidence type="ECO:0000256" key="2">
    <source>
        <dbReference type="ARBA" id="ARBA00022801"/>
    </source>
</evidence>
<dbReference type="PROSITE" id="PS51462">
    <property type="entry name" value="NUDIX"/>
    <property type="match status" value="1"/>
</dbReference>
<dbReference type="Proteomes" id="UP001378546">
    <property type="component" value="Chromosome"/>
</dbReference>
<name>A0ABN6TJP6_9STRE</name>
<dbReference type="PANTHER" id="PTHR43046:SF14">
    <property type="entry name" value="MUTT_NUDIX FAMILY PROTEIN"/>
    <property type="match status" value="1"/>
</dbReference>
<dbReference type="InterPro" id="IPR015797">
    <property type="entry name" value="NUDIX_hydrolase-like_dom_sf"/>
</dbReference>
<dbReference type="InterPro" id="IPR000086">
    <property type="entry name" value="NUDIX_hydrolase_dom"/>
</dbReference>
<dbReference type="CDD" id="cd04683">
    <property type="entry name" value="NUDIX_Hydrolase"/>
    <property type="match status" value="1"/>
</dbReference>